<dbReference type="GO" id="GO:0005669">
    <property type="term" value="C:transcription factor TFIID complex"/>
    <property type="evidence" value="ECO:0007669"/>
    <property type="project" value="TreeGrafter"/>
</dbReference>
<dbReference type="EMBL" id="VDMD01000012">
    <property type="protein sequence ID" value="TRM62481.1"/>
    <property type="molecule type" value="Genomic_DNA"/>
</dbReference>
<evidence type="ECO:0000256" key="4">
    <source>
        <dbReference type="ARBA" id="ARBA00023242"/>
    </source>
</evidence>
<keyword evidence="3" id="KW-0804">Transcription</keyword>
<evidence type="ECO:0000256" key="7">
    <source>
        <dbReference type="SAM" id="MobiDB-lite"/>
    </source>
</evidence>
<name>A0A550CCE5_9AGAR</name>
<dbReference type="STRING" id="97359.A0A550CCE5"/>
<dbReference type="PANTHER" id="PTHR11380">
    <property type="entry name" value="TRANSCRIPTION INITIATION FACTOR TFIID/SUPT3-RELATED"/>
    <property type="match status" value="1"/>
</dbReference>
<evidence type="ECO:0000313" key="8">
    <source>
        <dbReference type="EMBL" id="TRM62481.1"/>
    </source>
</evidence>
<dbReference type="GO" id="GO:0051123">
    <property type="term" value="P:RNA polymerase II preinitiation complex assembly"/>
    <property type="evidence" value="ECO:0007669"/>
    <property type="project" value="TreeGrafter"/>
</dbReference>
<evidence type="ECO:0000256" key="6">
    <source>
        <dbReference type="ARBA" id="ARBA00040136"/>
    </source>
</evidence>
<evidence type="ECO:0000256" key="3">
    <source>
        <dbReference type="ARBA" id="ARBA00023163"/>
    </source>
</evidence>
<dbReference type="GO" id="GO:0046982">
    <property type="term" value="F:protein heterodimerization activity"/>
    <property type="evidence" value="ECO:0007669"/>
    <property type="project" value="InterPro"/>
</dbReference>
<comment type="subcellular location">
    <subcellularLocation>
        <location evidence="1">Nucleus</location>
    </subcellularLocation>
</comment>
<protein>
    <recommendedName>
        <fullName evidence="6">Transcription initiation factor TFIID subunit 13</fullName>
    </recommendedName>
</protein>
<dbReference type="InterPro" id="IPR003195">
    <property type="entry name" value="TFIID_TAF13"/>
</dbReference>
<dbReference type="Pfam" id="PF02269">
    <property type="entry name" value="TFIID-18kDa"/>
    <property type="match status" value="1"/>
</dbReference>
<keyword evidence="2" id="KW-0805">Transcription regulation</keyword>
<dbReference type="CDD" id="cd07978">
    <property type="entry name" value="HFD_TAF13"/>
    <property type="match status" value="1"/>
</dbReference>
<dbReference type="SUPFAM" id="SSF47113">
    <property type="entry name" value="Histone-fold"/>
    <property type="match status" value="1"/>
</dbReference>
<dbReference type="InterPro" id="IPR009072">
    <property type="entry name" value="Histone-fold"/>
</dbReference>
<proteinExistence type="inferred from homology"/>
<feature type="compositionally biased region" description="Low complexity" evidence="7">
    <location>
        <begin position="59"/>
        <end position="70"/>
    </location>
</feature>
<dbReference type="Gene3D" id="1.10.20.10">
    <property type="entry name" value="Histone, subunit A"/>
    <property type="match status" value="1"/>
</dbReference>
<keyword evidence="8" id="KW-0648">Protein biosynthesis</keyword>
<dbReference type="GO" id="GO:0003743">
    <property type="term" value="F:translation initiation factor activity"/>
    <property type="evidence" value="ECO:0007669"/>
    <property type="project" value="UniProtKB-KW"/>
</dbReference>
<accession>A0A550CCE5</accession>
<sequence>MAAPAVLLRAAATAAAATNSTATGSTAAATSADTKAHRPSTRVRTASHLCSNDAGHDLPGAGVPNPGAGVPNAHDLSDACDIPDPCCHHIHTPDYHLHPPICRAASNRAAFHDIHELHAELRARKRGYDRPRGRNKSNLRGLFTKELRNLMYGFGDDRNPSNDTVNVLEEILIEYITDVCQTAASSSKKSRLSLDDLRKALSRPADAKKLARMEELLFMQEEIKRARAQFESADMEKPPGF</sequence>
<keyword evidence="9" id="KW-1185">Reference proteome</keyword>
<evidence type="ECO:0000256" key="5">
    <source>
        <dbReference type="ARBA" id="ARBA00038392"/>
    </source>
</evidence>
<gene>
    <name evidence="8" type="ORF">BD626DRAFT_432529</name>
</gene>
<dbReference type="AlphaFoldDB" id="A0A550CCE5"/>
<organism evidence="8 9">
    <name type="scientific">Schizophyllum amplum</name>
    <dbReference type="NCBI Taxonomy" id="97359"/>
    <lineage>
        <taxon>Eukaryota</taxon>
        <taxon>Fungi</taxon>
        <taxon>Dikarya</taxon>
        <taxon>Basidiomycota</taxon>
        <taxon>Agaricomycotina</taxon>
        <taxon>Agaricomycetes</taxon>
        <taxon>Agaricomycetidae</taxon>
        <taxon>Agaricales</taxon>
        <taxon>Schizophyllaceae</taxon>
        <taxon>Schizophyllum</taxon>
    </lineage>
</organism>
<comment type="caution">
    <text evidence="8">The sequence shown here is derived from an EMBL/GenBank/DDBJ whole genome shotgun (WGS) entry which is preliminary data.</text>
</comment>
<feature type="region of interest" description="Disordered" evidence="7">
    <location>
        <begin position="15"/>
        <end position="70"/>
    </location>
</feature>
<feature type="compositionally biased region" description="Low complexity" evidence="7">
    <location>
        <begin position="15"/>
        <end position="33"/>
    </location>
</feature>
<evidence type="ECO:0000256" key="1">
    <source>
        <dbReference type="ARBA" id="ARBA00004123"/>
    </source>
</evidence>
<dbReference type="OrthoDB" id="10266074at2759"/>
<comment type="similarity">
    <text evidence="5">Belongs to the TAF13 family.</text>
</comment>
<keyword evidence="4" id="KW-0539">Nucleus</keyword>
<evidence type="ECO:0000313" key="9">
    <source>
        <dbReference type="Proteomes" id="UP000320762"/>
    </source>
</evidence>
<keyword evidence="8" id="KW-0396">Initiation factor</keyword>
<dbReference type="PANTHER" id="PTHR11380:SF5">
    <property type="entry name" value="TRANSCRIPTION INITIATION FACTOR TFIID SUBUNIT 13"/>
    <property type="match status" value="1"/>
</dbReference>
<dbReference type="Proteomes" id="UP000320762">
    <property type="component" value="Unassembled WGS sequence"/>
</dbReference>
<evidence type="ECO:0000256" key="2">
    <source>
        <dbReference type="ARBA" id="ARBA00023015"/>
    </source>
</evidence>
<reference evidence="8 9" key="1">
    <citation type="journal article" date="2019" name="New Phytol.">
        <title>Comparative genomics reveals unique wood-decay strategies and fruiting body development in the Schizophyllaceae.</title>
        <authorList>
            <person name="Almasi E."/>
            <person name="Sahu N."/>
            <person name="Krizsan K."/>
            <person name="Balint B."/>
            <person name="Kovacs G.M."/>
            <person name="Kiss B."/>
            <person name="Cseklye J."/>
            <person name="Drula E."/>
            <person name="Henrissat B."/>
            <person name="Nagy I."/>
            <person name="Chovatia M."/>
            <person name="Adam C."/>
            <person name="LaButti K."/>
            <person name="Lipzen A."/>
            <person name="Riley R."/>
            <person name="Grigoriev I.V."/>
            <person name="Nagy L.G."/>
        </authorList>
    </citation>
    <scope>NUCLEOTIDE SEQUENCE [LARGE SCALE GENOMIC DNA]</scope>
    <source>
        <strain evidence="8 9">NL-1724</strain>
    </source>
</reference>